<evidence type="ECO:0000313" key="2">
    <source>
        <dbReference type="EMBL" id="AFJ03757.1"/>
    </source>
</evidence>
<reference evidence="2 3" key="1">
    <citation type="journal article" date="2012" name="J. Bacteriol.">
        <title>Complete genome sequences of Methylophaga sp. strain JAM1 and Methylophaga sp. strain JAM7.</title>
        <authorList>
            <person name="Villeneuve C."/>
            <person name="Martineau C."/>
            <person name="Mauffrey F."/>
            <person name="Villemur R."/>
        </authorList>
    </citation>
    <scope>NUCLEOTIDE SEQUENCE [LARGE SCALE GENOMIC DNA]</scope>
    <source>
        <strain evidence="2 3">JAM7</strain>
    </source>
</reference>
<feature type="chain" id="PRO_5003654244" description="DUF2066 domain-containing protein" evidence="1">
    <location>
        <begin position="20"/>
        <end position="346"/>
    </location>
</feature>
<dbReference type="eggNOG" id="COG3249">
    <property type="taxonomic scope" value="Bacteria"/>
</dbReference>
<dbReference type="Pfam" id="PF09839">
    <property type="entry name" value="DUF2066"/>
    <property type="match status" value="1"/>
</dbReference>
<name>I1YLG4_METFJ</name>
<dbReference type="EMBL" id="CP003380">
    <property type="protein sequence ID" value="AFJ03757.1"/>
    <property type="molecule type" value="Genomic_DNA"/>
</dbReference>
<keyword evidence="1" id="KW-0732">Signal</keyword>
<evidence type="ECO:0000313" key="3">
    <source>
        <dbReference type="Proteomes" id="UP000009145"/>
    </source>
</evidence>
<feature type="signal peptide" evidence="1">
    <location>
        <begin position="1"/>
        <end position="19"/>
    </location>
</feature>
<dbReference type="PATRIC" id="fig|754477.3.peg.2592"/>
<dbReference type="STRING" id="754477.Q7C_2636"/>
<protein>
    <recommendedName>
        <fullName evidence="4">DUF2066 domain-containing protein</fullName>
    </recommendedName>
</protein>
<sequence precursor="true">MTRLFTVLIVLFTAFSAQAAQVAHLYQAEVAIDSQSESDRNRVLPDALKQVIVKLVGDRQQVNQADITAILADAQRYVGQFAYQQVNADNMDLTSPQELAVVIDFDKPTLDRALEQVGLPRWGANRPQILFWIASEQAGQHQLIADETDAVTVTLKSLAKQRGLPVLMPVMDLEDQSQISFSDIWTGNVAALNRASNRYGAKLVVSLQIRGNNDQTGISWQLLSGDETQRWSSEGPLSDALAQGMHELADRLGRRFAIQTGEATAYKLQISNVQNYADYQRLSQYFRQSQTVASFSVQSLAEGVLDAELQLRGDVNRFRELLAFDNVLVPEQSSATNQTERYRLMP</sequence>
<keyword evidence="3" id="KW-1185">Reference proteome</keyword>
<dbReference type="KEGG" id="mec:Q7C_2636"/>
<accession>I1YLG4</accession>
<dbReference type="HOGENOM" id="CLU_041769_1_0_6"/>
<dbReference type="OrthoDB" id="6195299at2"/>
<dbReference type="AlphaFoldDB" id="I1YLG4"/>
<proteinExistence type="predicted"/>
<evidence type="ECO:0000256" key="1">
    <source>
        <dbReference type="SAM" id="SignalP"/>
    </source>
</evidence>
<gene>
    <name evidence="2" type="ordered locus">Q7C_2636</name>
</gene>
<dbReference type="InterPro" id="IPR018642">
    <property type="entry name" value="DUF2066"/>
</dbReference>
<dbReference type="RefSeq" id="WP_014705175.1">
    <property type="nucleotide sequence ID" value="NC_017856.1"/>
</dbReference>
<organism evidence="2 3">
    <name type="scientific">Methylophaga frappieri (strain ATCC BAA-2434 / DSM 25690 / JAM7)</name>
    <dbReference type="NCBI Taxonomy" id="754477"/>
    <lineage>
        <taxon>Bacteria</taxon>
        <taxon>Pseudomonadati</taxon>
        <taxon>Pseudomonadota</taxon>
        <taxon>Gammaproteobacteria</taxon>
        <taxon>Thiotrichales</taxon>
        <taxon>Piscirickettsiaceae</taxon>
        <taxon>Methylophaga</taxon>
    </lineage>
</organism>
<evidence type="ECO:0008006" key="4">
    <source>
        <dbReference type="Google" id="ProtNLM"/>
    </source>
</evidence>
<dbReference type="Proteomes" id="UP000009145">
    <property type="component" value="Chromosome"/>
</dbReference>